<reference evidence="1 2" key="1">
    <citation type="journal article" date="2015" name="Nature">
        <title>rRNA introns, odd ribosomes, and small enigmatic genomes across a large radiation of phyla.</title>
        <authorList>
            <person name="Brown C.T."/>
            <person name="Hug L.A."/>
            <person name="Thomas B.C."/>
            <person name="Sharon I."/>
            <person name="Castelle C.J."/>
            <person name="Singh A."/>
            <person name="Wilkins M.J."/>
            <person name="Williams K.H."/>
            <person name="Banfield J.F."/>
        </authorList>
    </citation>
    <scope>NUCLEOTIDE SEQUENCE [LARGE SCALE GENOMIC DNA]</scope>
</reference>
<evidence type="ECO:0000313" key="2">
    <source>
        <dbReference type="Proteomes" id="UP000034732"/>
    </source>
</evidence>
<dbReference type="Proteomes" id="UP000034732">
    <property type="component" value="Unassembled WGS sequence"/>
</dbReference>
<organism evidence="1 2">
    <name type="scientific">candidate division WWE3 bacterium GW2011_GWA1_46_21</name>
    <dbReference type="NCBI Taxonomy" id="1619107"/>
    <lineage>
        <taxon>Bacteria</taxon>
        <taxon>Katanobacteria</taxon>
    </lineage>
</organism>
<dbReference type="InterPro" id="IPR022274">
    <property type="entry name" value="Peptidase_asp_AF0612"/>
</dbReference>
<comment type="caution">
    <text evidence="1">The sequence shown here is derived from an EMBL/GenBank/DDBJ whole genome shotgun (WGS) entry which is preliminary data.</text>
</comment>
<dbReference type="InterPro" id="IPR001969">
    <property type="entry name" value="Aspartic_peptidase_AS"/>
</dbReference>
<name>A0A0G1PD02_UNCKA</name>
<dbReference type="GO" id="GO:0006508">
    <property type="term" value="P:proteolysis"/>
    <property type="evidence" value="ECO:0007669"/>
    <property type="project" value="InterPro"/>
</dbReference>
<sequence length="118" mass="13249">MGISFVDLKVINPENHEKSKKLRFLVDSGSTYSFVPAEILKEIGIKPVDERTFYLANGQEISRKMGNAYFEYNKSIGAAPVLFAEENDEPLLGATTLEALQLGLDPFQRKLFPLKLRA</sequence>
<dbReference type="CDD" id="cd00303">
    <property type="entry name" value="retropepsin_like"/>
    <property type="match status" value="1"/>
</dbReference>
<dbReference type="InterPro" id="IPR021109">
    <property type="entry name" value="Peptidase_aspartic_dom_sf"/>
</dbReference>
<dbReference type="AlphaFoldDB" id="A0A0G1PD02"/>
<dbReference type="SUPFAM" id="SSF50630">
    <property type="entry name" value="Acid proteases"/>
    <property type="match status" value="1"/>
</dbReference>
<gene>
    <name evidence="1" type="ORF">UX44_C0016G0003</name>
</gene>
<accession>A0A0G1PD02</accession>
<dbReference type="GO" id="GO:0004190">
    <property type="term" value="F:aspartic-type endopeptidase activity"/>
    <property type="evidence" value="ECO:0007669"/>
    <property type="project" value="InterPro"/>
</dbReference>
<proteinExistence type="predicted"/>
<evidence type="ECO:0008006" key="3">
    <source>
        <dbReference type="Google" id="ProtNLM"/>
    </source>
</evidence>
<dbReference type="Pfam" id="PF13650">
    <property type="entry name" value="Asp_protease_2"/>
    <property type="match status" value="1"/>
</dbReference>
<dbReference type="Gene3D" id="2.40.70.10">
    <property type="entry name" value="Acid Proteases"/>
    <property type="match status" value="1"/>
</dbReference>
<protein>
    <recommendedName>
        <fullName evidence="3">Aspartyl protease</fullName>
    </recommendedName>
</protein>
<evidence type="ECO:0000313" key="1">
    <source>
        <dbReference type="EMBL" id="KKU30659.1"/>
    </source>
</evidence>
<dbReference type="NCBIfam" id="TIGR03698">
    <property type="entry name" value="clan_AA_DTGF"/>
    <property type="match status" value="1"/>
</dbReference>
<dbReference type="EMBL" id="LCMF01000016">
    <property type="protein sequence ID" value="KKU30659.1"/>
    <property type="molecule type" value="Genomic_DNA"/>
</dbReference>
<dbReference type="PROSITE" id="PS00141">
    <property type="entry name" value="ASP_PROTEASE"/>
    <property type="match status" value="1"/>
</dbReference>